<evidence type="ECO:0000313" key="3">
    <source>
        <dbReference type="Proteomes" id="UP001152622"/>
    </source>
</evidence>
<gene>
    <name evidence="2" type="ORF">SKAU_G00335790</name>
</gene>
<dbReference type="PANTHER" id="PTHR28489">
    <property type="entry name" value="RENTINAL DEGENERATION 3-LIKE"/>
    <property type="match status" value="1"/>
</dbReference>
<dbReference type="EMBL" id="JAINUF010000015">
    <property type="protein sequence ID" value="KAJ8341288.1"/>
    <property type="molecule type" value="Genomic_DNA"/>
</dbReference>
<organism evidence="2 3">
    <name type="scientific">Synaphobranchus kaupii</name>
    <name type="common">Kaup's arrowtooth eel</name>
    <dbReference type="NCBI Taxonomy" id="118154"/>
    <lineage>
        <taxon>Eukaryota</taxon>
        <taxon>Metazoa</taxon>
        <taxon>Chordata</taxon>
        <taxon>Craniata</taxon>
        <taxon>Vertebrata</taxon>
        <taxon>Euteleostomi</taxon>
        <taxon>Actinopterygii</taxon>
        <taxon>Neopterygii</taxon>
        <taxon>Teleostei</taxon>
        <taxon>Anguilliformes</taxon>
        <taxon>Synaphobranchidae</taxon>
        <taxon>Synaphobranchus</taxon>
    </lineage>
</organism>
<proteinExistence type="predicted"/>
<evidence type="ECO:0000256" key="1">
    <source>
        <dbReference type="SAM" id="MobiDB-lite"/>
    </source>
</evidence>
<dbReference type="Pfam" id="PF14473">
    <property type="entry name" value="RD3"/>
    <property type="match status" value="1"/>
</dbReference>
<dbReference type="InterPro" id="IPR028092">
    <property type="entry name" value="RD3"/>
</dbReference>
<dbReference type="AlphaFoldDB" id="A0A9Q1EM19"/>
<dbReference type="OrthoDB" id="10594458at2759"/>
<comment type="caution">
    <text evidence="2">The sequence shown here is derived from an EMBL/GenBank/DDBJ whole genome shotgun (WGS) entry which is preliminary data.</text>
</comment>
<name>A0A9Q1EM19_SYNKA</name>
<dbReference type="PANTHER" id="PTHR28489:SF3">
    <property type="entry name" value="PROTEIN RD3-LIKE"/>
    <property type="match status" value="1"/>
</dbReference>
<keyword evidence="3" id="KW-1185">Reference proteome</keyword>
<dbReference type="Proteomes" id="UP001152622">
    <property type="component" value="Chromosome 15"/>
</dbReference>
<evidence type="ECO:0000313" key="2">
    <source>
        <dbReference type="EMBL" id="KAJ8341288.1"/>
    </source>
</evidence>
<feature type="region of interest" description="Disordered" evidence="1">
    <location>
        <begin position="1"/>
        <end position="55"/>
    </location>
</feature>
<feature type="compositionally biased region" description="Basic and acidic residues" evidence="1">
    <location>
        <begin position="38"/>
        <end position="48"/>
    </location>
</feature>
<sequence length="155" mass="17756">MRVRPIRQSTKSQPHSLRLCAPKPSLPSMPLFGWMKRPRGDGEREQGVAREPGGPSRTLMRELLWHVEERERLAREVEREHHLSHGTLGYGWMRSYPSLRSLIPPSERQQLEYLCAQIPPVHTAAVLCRDGYFALEGQHVSNSSTPARQKSLNEN</sequence>
<protein>
    <submittedName>
        <fullName evidence="2">Uncharacterized protein</fullName>
    </submittedName>
</protein>
<reference evidence="2" key="1">
    <citation type="journal article" date="2023" name="Science">
        <title>Genome structures resolve the early diversification of teleost fishes.</title>
        <authorList>
            <person name="Parey E."/>
            <person name="Louis A."/>
            <person name="Montfort J."/>
            <person name="Bouchez O."/>
            <person name="Roques C."/>
            <person name="Iampietro C."/>
            <person name="Lluch J."/>
            <person name="Castinel A."/>
            <person name="Donnadieu C."/>
            <person name="Desvignes T."/>
            <person name="Floi Bucao C."/>
            <person name="Jouanno E."/>
            <person name="Wen M."/>
            <person name="Mejri S."/>
            <person name="Dirks R."/>
            <person name="Jansen H."/>
            <person name="Henkel C."/>
            <person name="Chen W.J."/>
            <person name="Zahm M."/>
            <person name="Cabau C."/>
            <person name="Klopp C."/>
            <person name="Thompson A.W."/>
            <person name="Robinson-Rechavi M."/>
            <person name="Braasch I."/>
            <person name="Lecointre G."/>
            <person name="Bobe J."/>
            <person name="Postlethwait J.H."/>
            <person name="Berthelot C."/>
            <person name="Roest Crollius H."/>
            <person name="Guiguen Y."/>
        </authorList>
    </citation>
    <scope>NUCLEOTIDE SEQUENCE</scope>
    <source>
        <strain evidence="2">WJC10195</strain>
    </source>
</reference>
<accession>A0A9Q1EM19</accession>